<protein>
    <submittedName>
        <fullName evidence="2">Uncharacterized protein</fullName>
    </submittedName>
</protein>
<name>A0AAN7AC87_9PEZI</name>
<reference evidence="2" key="1">
    <citation type="journal article" date="2023" name="Mol. Phylogenet. Evol.">
        <title>Genome-scale phylogeny and comparative genomics of the fungal order Sordariales.</title>
        <authorList>
            <person name="Hensen N."/>
            <person name="Bonometti L."/>
            <person name="Westerberg I."/>
            <person name="Brannstrom I.O."/>
            <person name="Guillou S."/>
            <person name="Cros-Aarteil S."/>
            <person name="Calhoun S."/>
            <person name="Haridas S."/>
            <person name="Kuo A."/>
            <person name="Mondo S."/>
            <person name="Pangilinan J."/>
            <person name="Riley R."/>
            <person name="LaButti K."/>
            <person name="Andreopoulos B."/>
            <person name="Lipzen A."/>
            <person name="Chen C."/>
            <person name="Yan M."/>
            <person name="Daum C."/>
            <person name="Ng V."/>
            <person name="Clum A."/>
            <person name="Steindorff A."/>
            <person name="Ohm R.A."/>
            <person name="Martin F."/>
            <person name="Silar P."/>
            <person name="Natvig D.O."/>
            <person name="Lalanne C."/>
            <person name="Gautier V."/>
            <person name="Ament-Velasquez S.L."/>
            <person name="Kruys A."/>
            <person name="Hutchinson M.I."/>
            <person name="Powell A.J."/>
            <person name="Barry K."/>
            <person name="Miller A.N."/>
            <person name="Grigoriev I.V."/>
            <person name="Debuchy R."/>
            <person name="Gladieux P."/>
            <person name="Hiltunen Thoren M."/>
            <person name="Johannesson H."/>
        </authorList>
    </citation>
    <scope>NUCLEOTIDE SEQUENCE</scope>
    <source>
        <strain evidence="2">CBS 892.96</strain>
    </source>
</reference>
<feature type="compositionally biased region" description="Low complexity" evidence="1">
    <location>
        <begin position="137"/>
        <end position="152"/>
    </location>
</feature>
<feature type="compositionally biased region" description="Acidic residues" evidence="1">
    <location>
        <begin position="109"/>
        <end position="120"/>
    </location>
</feature>
<feature type="compositionally biased region" description="Basic and acidic residues" evidence="1">
    <location>
        <begin position="121"/>
        <end position="136"/>
    </location>
</feature>
<evidence type="ECO:0000313" key="3">
    <source>
        <dbReference type="Proteomes" id="UP001302321"/>
    </source>
</evidence>
<comment type="caution">
    <text evidence="2">The sequence shown here is derived from an EMBL/GenBank/DDBJ whole genome shotgun (WGS) entry which is preliminary data.</text>
</comment>
<reference evidence="2" key="2">
    <citation type="submission" date="2023-05" db="EMBL/GenBank/DDBJ databases">
        <authorList>
            <consortium name="Lawrence Berkeley National Laboratory"/>
            <person name="Steindorff A."/>
            <person name="Hensen N."/>
            <person name="Bonometti L."/>
            <person name="Westerberg I."/>
            <person name="Brannstrom I.O."/>
            <person name="Guillou S."/>
            <person name="Cros-Aarteil S."/>
            <person name="Calhoun S."/>
            <person name="Haridas S."/>
            <person name="Kuo A."/>
            <person name="Mondo S."/>
            <person name="Pangilinan J."/>
            <person name="Riley R."/>
            <person name="Labutti K."/>
            <person name="Andreopoulos B."/>
            <person name="Lipzen A."/>
            <person name="Chen C."/>
            <person name="Yanf M."/>
            <person name="Daum C."/>
            <person name="Ng V."/>
            <person name="Clum A."/>
            <person name="Ohm R."/>
            <person name="Martin F."/>
            <person name="Silar P."/>
            <person name="Natvig D."/>
            <person name="Lalanne C."/>
            <person name="Gautier V."/>
            <person name="Ament-Velasquez S.L."/>
            <person name="Kruys A."/>
            <person name="Hutchinson M.I."/>
            <person name="Powell A.J."/>
            <person name="Barry K."/>
            <person name="Miller A.N."/>
            <person name="Grigoriev I.V."/>
            <person name="Debuchy R."/>
            <person name="Gladieux P."/>
            <person name="Thoren M.H."/>
            <person name="Johannesson H."/>
        </authorList>
    </citation>
    <scope>NUCLEOTIDE SEQUENCE</scope>
    <source>
        <strain evidence="2">CBS 892.96</strain>
    </source>
</reference>
<dbReference type="EMBL" id="MU866089">
    <property type="protein sequence ID" value="KAK4181194.1"/>
    <property type="molecule type" value="Genomic_DNA"/>
</dbReference>
<sequence>MCFHKRFLFACSHYAWLTTPESVRPCEVERRFIRGATMIGCKGCTQMWSHGFYTIRVGGDCQGCVSKRRRTESTIGEVREVIRALRTNLGRMTTSREACHDRNKKNEGLDDEEEGEEGEEGREHDWRLMVRSKNSDLTRTLGGTTGLDLTSSPGWSSKTDTRDTSLSLDYEDGKDHGLVREHLPGEDGDDEESENERMEEVSFVSDTQQRTSLCSQVVTAAGV</sequence>
<organism evidence="2 3">
    <name type="scientific">Triangularia setosa</name>
    <dbReference type="NCBI Taxonomy" id="2587417"/>
    <lineage>
        <taxon>Eukaryota</taxon>
        <taxon>Fungi</taxon>
        <taxon>Dikarya</taxon>
        <taxon>Ascomycota</taxon>
        <taxon>Pezizomycotina</taxon>
        <taxon>Sordariomycetes</taxon>
        <taxon>Sordariomycetidae</taxon>
        <taxon>Sordariales</taxon>
        <taxon>Podosporaceae</taxon>
        <taxon>Triangularia</taxon>
    </lineage>
</organism>
<keyword evidence="3" id="KW-1185">Reference proteome</keyword>
<feature type="region of interest" description="Disordered" evidence="1">
    <location>
        <begin position="93"/>
        <end position="209"/>
    </location>
</feature>
<feature type="compositionally biased region" description="Basic and acidic residues" evidence="1">
    <location>
        <begin position="171"/>
        <end position="185"/>
    </location>
</feature>
<evidence type="ECO:0000313" key="2">
    <source>
        <dbReference type="EMBL" id="KAK4181194.1"/>
    </source>
</evidence>
<dbReference type="Proteomes" id="UP001302321">
    <property type="component" value="Unassembled WGS sequence"/>
</dbReference>
<accession>A0AAN7AC87</accession>
<evidence type="ECO:0000256" key="1">
    <source>
        <dbReference type="SAM" id="MobiDB-lite"/>
    </source>
</evidence>
<feature type="compositionally biased region" description="Basic and acidic residues" evidence="1">
    <location>
        <begin position="97"/>
        <end position="108"/>
    </location>
</feature>
<proteinExistence type="predicted"/>
<dbReference type="AlphaFoldDB" id="A0AAN7AC87"/>
<gene>
    <name evidence="2" type="ORF">QBC36DRAFT_175818</name>
</gene>